<keyword evidence="2" id="KW-0812">Transmembrane</keyword>
<evidence type="ECO:0000313" key="4">
    <source>
        <dbReference type="Proteomes" id="UP000663297"/>
    </source>
</evidence>
<feature type="transmembrane region" description="Helical" evidence="2">
    <location>
        <begin position="560"/>
        <end position="581"/>
    </location>
</feature>
<dbReference type="PANTHER" id="PTHR37577">
    <property type="entry name" value="INTEGRAL MEMBRANE PROTEIN"/>
    <property type="match status" value="1"/>
</dbReference>
<feature type="transmembrane region" description="Helical" evidence="2">
    <location>
        <begin position="130"/>
        <end position="153"/>
    </location>
</feature>
<dbReference type="EMBL" id="CP064748">
    <property type="protein sequence ID" value="QPC63029.1"/>
    <property type="molecule type" value="Genomic_DNA"/>
</dbReference>
<dbReference type="PANTHER" id="PTHR37577:SF1">
    <property type="entry name" value="INTEGRAL MEMBRANE PROTEIN"/>
    <property type="match status" value="1"/>
</dbReference>
<sequence length="655" mass="73011">MDYDSLRLSRLVSLEEVKFDADIAGLGVLIAFVATSATVIIVLAFAFFTLSVPSRLLNMGDAVMAAGLRRVYHRLRASFPKPKIVKVVNTRNERVTAYKAFLLSTSDQLLVSQVAILIAAFIIYGEITIYSVNVVVALGTLASTVHLGCFPFYLDRLVDNGVAKFVRVLAMVAGSGMLVFMLIVQLSYSWDMETHVYFTCAVKDFNMDGDTILTSFTSLFVPLTVLYGTYETVQLLYTKGPRDIESAGRHSQGRKITSPPEGLGNESNVTAGSDIEMQSIWVVPRRLQQFLGGDSTLNLSTIEKEALVLHIEFNLVNDTAHSDQFKKTYHQLQLELSNQRPKITTVKDIWRKVREGERNTLLNHWLQLKAVDLLKCESRSRSQLWLPIIWIVERWTFHQCRGSFVWRLFWLWSGNVYGVASIFTFRVTTIGMSGDPDHWGFGQIVPLALLALPLFAAMGSHAGQYYDVHGKNSCFSNLIRDYKRQVKSIKENLAKRTVANLTVATDQQPAQDAVSPDDLEAIRFVSQIFEQGANGLGHPYLYGWVRGVSLDRSSSLQIGAGFQAMIMFAITTILGFFMAWGTADMNIAMIALLAIILIRRIVDLVLLAKATTGMPEILEILYGDTLDQLLQAGDQAERMAGAQAVGETNEEVEEE</sequence>
<accession>A0A7S8D6Q6</accession>
<feature type="transmembrane region" description="Helical" evidence="2">
    <location>
        <begin position="23"/>
        <end position="50"/>
    </location>
</feature>
<feature type="transmembrane region" description="Helical" evidence="2">
    <location>
        <begin position="439"/>
        <end position="457"/>
    </location>
</feature>
<keyword evidence="2" id="KW-0472">Membrane</keyword>
<proteinExistence type="predicted"/>
<feature type="transmembrane region" description="Helical" evidence="2">
    <location>
        <begin position="587"/>
        <end position="608"/>
    </location>
</feature>
<organism evidence="3 4">
    <name type="scientific">Fusarium culmorum</name>
    <dbReference type="NCBI Taxonomy" id="5516"/>
    <lineage>
        <taxon>Eukaryota</taxon>
        <taxon>Fungi</taxon>
        <taxon>Dikarya</taxon>
        <taxon>Ascomycota</taxon>
        <taxon>Pezizomycotina</taxon>
        <taxon>Sordariomycetes</taxon>
        <taxon>Hypocreomycetidae</taxon>
        <taxon>Hypocreales</taxon>
        <taxon>Nectriaceae</taxon>
        <taxon>Fusarium</taxon>
    </lineage>
</organism>
<feature type="transmembrane region" description="Helical" evidence="2">
    <location>
        <begin position="100"/>
        <end position="124"/>
    </location>
</feature>
<keyword evidence="2" id="KW-1133">Transmembrane helix</keyword>
<feature type="transmembrane region" description="Helical" evidence="2">
    <location>
        <begin position="212"/>
        <end position="230"/>
    </location>
</feature>
<dbReference type="AlphaFoldDB" id="A0A7S8D6Q6"/>
<feature type="transmembrane region" description="Helical" evidence="2">
    <location>
        <begin position="165"/>
        <end position="188"/>
    </location>
</feature>
<name>A0A7S8D6Q6_FUSCU</name>
<dbReference type="Proteomes" id="UP000663297">
    <property type="component" value="Chromosome 2"/>
</dbReference>
<feature type="region of interest" description="Disordered" evidence="1">
    <location>
        <begin position="246"/>
        <end position="267"/>
    </location>
</feature>
<gene>
    <name evidence="3" type="ORF">HYE67_005260</name>
</gene>
<reference evidence="3" key="1">
    <citation type="submission" date="2020-11" db="EMBL/GenBank/DDBJ databases">
        <title>The chromosome-scale genome resource for two endophytic Fusarium species: F. culmorum and F. pseudograminearum.</title>
        <authorList>
            <person name="Yuan Z."/>
        </authorList>
    </citation>
    <scope>NUCLEOTIDE SEQUENCE</scope>
    <source>
        <strain evidence="3">Class2-1B</strain>
    </source>
</reference>
<evidence type="ECO:0000256" key="2">
    <source>
        <dbReference type="SAM" id="Phobius"/>
    </source>
</evidence>
<evidence type="ECO:0000256" key="1">
    <source>
        <dbReference type="SAM" id="MobiDB-lite"/>
    </source>
</evidence>
<evidence type="ECO:0000313" key="3">
    <source>
        <dbReference type="EMBL" id="QPC63029.1"/>
    </source>
</evidence>
<protein>
    <submittedName>
        <fullName evidence="3">Uncharacterized protein</fullName>
    </submittedName>
</protein>
<dbReference type="InterPro" id="IPR053018">
    <property type="entry name" value="Elsinochrome_Biosynth-Asso"/>
</dbReference>
<feature type="transmembrane region" description="Helical" evidence="2">
    <location>
        <begin position="404"/>
        <end position="427"/>
    </location>
</feature>